<sequence>MQSGARLATEATNLRQNSGVFHHIDTDRCRQIQEETAHAVYDYILEELVEIRDMLLAGVERMQRAQKTREHVDTFRALSLNTPNLE</sequence>
<dbReference type="OrthoDB" id="10064318at2759"/>
<keyword evidence="2" id="KW-1185">Reference proteome</keyword>
<dbReference type="Proteomes" id="UP000274922">
    <property type="component" value="Unassembled WGS sequence"/>
</dbReference>
<accession>A0A4P9XDZ8</accession>
<reference evidence="2" key="1">
    <citation type="journal article" date="2018" name="Nat. Microbiol.">
        <title>Leveraging single-cell genomics to expand the fungal tree of life.</title>
        <authorList>
            <person name="Ahrendt S.R."/>
            <person name="Quandt C.A."/>
            <person name="Ciobanu D."/>
            <person name="Clum A."/>
            <person name="Salamov A."/>
            <person name="Andreopoulos B."/>
            <person name="Cheng J.F."/>
            <person name="Woyke T."/>
            <person name="Pelin A."/>
            <person name="Henrissat B."/>
            <person name="Reynolds N.K."/>
            <person name="Benny G.L."/>
            <person name="Smith M.E."/>
            <person name="James T.Y."/>
            <person name="Grigoriev I.V."/>
        </authorList>
    </citation>
    <scope>NUCLEOTIDE SEQUENCE [LARGE SCALE GENOMIC DNA]</scope>
    <source>
        <strain evidence="2">ATCC 52028</strain>
    </source>
</reference>
<evidence type="ECO:0000313" key="1">
    <source>
        <dbReference type="EMBL" id="RKP03745.1"/>
    </source>
</evidence>
<name>A0A4P9XDZ8_9FUNG</name>
<gene>
    <name evidence="1" type="ORF">CXG81DRAFT_23580</name>
</gene>
<proteinExistence type="predicted"/>
<organism evidence="1 2">
    <name type="scientific">Caulochytrium protostelioides</name>
    <dbReference type="NCBI Taxonomy" id="1555241"/>
    <lineage>
        <taxon>Eukaryota</taxon>
        <taxon>Fungi</taxon>
        <taxon>Fungi incertae sedis</taxon>
        <taxon>Chytridiomycota</taxon>
        <taxon>Chytridiomycota incertae sedis</taxon>
        <taxon>Chytridiomycetes</taxon>
        <taxon>Caulochytriales</taxon>
        <taxon>Caulochytriaceae</taxon>
        <taxon>Caulochytrium</taxon>
    </lineage>
</organism>
<protein>
    <submittedName>
        <fullName evidence="1">Uncharacterized protein</fullName>
    </submittedName>
</protein>
<dbReference type="EMBL" id="ML014118">
    <property type="protein sequence ID" value="RKP03745.1"/>
    <property type="molecule type" value="Genomic_DNA"/>
</dbReference>
<dbReference type="AlphaFoldDB" id="A0A4P9XDZ8"/>
<evidence type="ECO:0000313" key="2">
    <source>
        <dbReference type="Proteomes" id="UP000274922"/>
    </source>
</evidence>